<feature type="compositionally biased region" description="Low complexity" evidence="1">
    <location>
        <begin position="947"/>
        <end position="993"/>
    </location>
</feature>
<dbReference type="GO" id="GO:0031123">
    <property type="term" value="P:RNA 3'-end processing"/>
    <property type="evidence" value="ECO:0007669"/>
    <property type="project" value="TreeGrafter"/>
</dbReference>
<feature type="region of interest" description="Disordered" evidence="1">
    <location>
        <begin position="624"/>
        <end position="662"/>
    </location>
</feature>
<feature type="region of interest" description="Disordered" evidence="1">
    <location>
        <begin position="790"/>
        <end position="814"/>
    </location>
</feature>
<feature type="compositionally biased region" description="Low complexity" evidence="1">
    <location>
        <begin position="1011"/>
        <end position="1025"/>
    </location>
</feature>
<sequence length="1405" mass="150619">MASPGIYGTSYGTSLGAGSLGAQTSRTQLTVETAIDRNWQFDVGEYKQHCSKDASDFLEQGLQMLAKNREPGEHDGCTRHATIERLQELLRDPQVFPPPSQLQLVPYGSFLSSCYSRSSDLDLALMGAVSEAVLGRWEGLSAGPPVPLERLTREECVLLLQRLANALEARQLTRGSVDRNPLEARVPIIKFEEANSGIECDVCVTTRGCDFKASIMRLLHGLQPALAPLIQLVKVWAKHHDINSAHFSTLNSWSLALMVMFSLQCYPGGHMLPPLWKVFHDEEPGGPGGAGRPLQDKSLPLDMMLVVAEARCGEEGERLIAPVWAHSGPPGLLEQMLWFLSCFTSIMNQWKDNAAHRNWRVSTWLGRGYVARFQKAYLAAVEEPFDCNDNTARSLGIRERNENTLPYVAWVFGHSLHLLRNVKGVEDGARVLAWLFGPEALPCVGLQRLKPSGVSKAFLRRLEKMAGGGRTRNGEEGEAEEEEADVRMAEFKRRLAFRALLDAIRMGSPIMTLDDWRLHHSTRNGRPPFEWHKLAPLTPPLASPPQPPPLTSPAPPKMNANPQSPYSGQLGAESGAAARLLHQSMSPEMWRMGTGGDQDVVMMRDPGGRMEERRWRSLAEDLDSVFPRPQGPLQRGQLGNLHPPQSQHQHQQQEQEQQQQHDLALRRPSFFSPAEALNGFGAPNGSSFASNGQDELRMAGLNGLGVSSGATGTFGGRGGAGAFGGFMNPAMRGVTVSPEPLVPTQRQSLDQQLIPPPSLHQQQQQRYPHEQDQQDVLRQSIQHLFMPSQQHQQLGPGPGFSGLGLPDALPQPPGERVMAGQSILDALRTGSARERAVVAAASTRDAVAKAGLGGMAPAASGGAGDAANTATSISTSISASPFRGATQDSDRPVSAFSFCSGIQLQAPQTHQLPKQQQVPGGYPSLSSPLFSLSMSTSGNSQLLQWESSQSIPQPQPQEQQQLQQQQQQQQLNLQDQPNQQSQQSQPNQQSQQSHFELQELLRLLSVHPGNQSSNLLLPQSQSQQQHVMPAFGSQPQSAQPAQLSQPSQPLAISTAAGGGAPQAGTNSHTRMPEPSNIFQSTTASPVLGAYTPVGGDHCPESTPHRPIHHAGASSYDPVVSPTGLVVQSPQYYASQSPQPSQQHRQQQPRQEQQPQSQLHHHHQQQQQISSAVAPFGFGLPYSLSSIFDGAAGGGRGGGDAGTSASTIATSMGSAAFGPGNTRAHDGQHQQPQFGFAAPGTAHSLLPGQARLQPPLPLSSSVSASYSTFGLHQPQPQLQPQPHLYDSNAFAFSNVSKQYPGGLGDGGVSTRNGATSSSTAAANFTAPAQHNFGPVGSTYPLSATASSSYGNAKGSPRASGDGSTKQTIAGASTGTSTSNGNSSRPAPANGGQTFVVAAAPKRPPGF</sequence>
<dbReference type="Gene3D" id="3.30.460.10">
    <property type="entry name" value="Beta Polymerase, domain 2"/>
    <property type="match status" value="1"/>
</dbReference>
<feature type="region of interest" description="Disordered" evidence="1">
    <location>
        <begin position="1345"/>
        <end position="1405"/>
    </location>
</feature>
<evidence type="ECO:0000259" key="2">
    <source>
        <dbReference type="Pfam" id="PF22600"/>
    </source>
</evidence>
<feature type="compositionally biased region" description="Pro residues" evidence="1">
    <location>
        <begin position="537"/>
        <end position="556"/>
    </location>
</feature>
<dbReference type="CDD" id="cd05402">
    <property type="entry name" value="NT_PAP_TUTase"/>
    <property type="match status" value="1"/>
</dbReference>
<evidence type="ECO:0000256" key="1">
    <source>
        <dbReference type="SAM" id="MobiDB-lite"/>
    </source>
</evidence>
<dbReference type="SUPFAM" id="SSF81631">
    <property type="entry name" value="PAP/OAS1 substrate-binding domain"/>
    <property type="match status" value="1"/>
</dbReference>
<dbReference type="Pfam" id="PF22600">
    <property type="entry name" value="MTPAP-like_central"/>
    <property type="match status" value="1"/>
</dbReference>
<dbReference type="PANTHER" id="PTHR12271:SF123">
    <property type="entry name" value="PROTEIN HESO1"/>
    <property type="match status" value="1"/>
</dbReference>
<feature type="compositionally biased region" description="Low complexity" evidence="1">
    <location>
        <begin position="642"/>
        <end position="661"/>
    </location>
</feature>
<comment type="caution">
    <text evidence="3">The sequence shown here is derived from an EMBL/GenBank/DDBJ whole genome shotgun (WGS) entry which is preliminary data.</text>
</comment>
<dbReference type="SUPFAM" id="SSF81301">
    <property type="entry name" value="Nucleotidyltransferase"/>
    <property type="match status" value="1"/>
</dbReference>
<gene>
    <name evidence="3" type="ORF">Vafri_17827</name>
</gene>
<protein>
    <recommendedName>
        <fullName evidence="2">Poly(A) RNA polymerase mitochondrial-like central palm domain-containing protein</fullName>
    </recommendedName>
</protein>
<dbReference type="Proteomes" id="UP000747399">
    <property type="component" value="Unassembled WGS sequence"/>
</dbReference>
<reference evidence="3" key="1">
    <citation type="journal article" date="2021" name="Proc. Natl. Acad. Sci. U.S.A.">
        <title>Three genomes in the algal genus Volvox reveal the fate of a haploid sex-determining region after a transition to homothallism.</title>
        <authorList>
            <person name="Yamamoto K."/>
            <person name="Hamaji T."/>
            <person name="Kawai-Toyooka H."/>
            <person name="Matsuzaki R."/>
            <person name="Takahashi F."/>
            <person name="Nishimura Y."/>
            <person name="Kawachi M."/>
            <person name="Noguchi H."/>
            <person name="Minakuchi Y."/>
            <person name="Umen J.G."/>
            <person name="Toyoda A."/>
            <person name="Nozaki H."/>
        </authorList>
    </citation>
    <scope>NUCLEOTIDE SEQUENCE</scope>
    <source>
        <strain evidence="3">NIES-3780</strain>
    </source>
</reference>
<dbReference type="GO" id="GO:0016779">
    <property type="term" value="F:nucleotidyltransferase activity"/>
    <property type="evidence" value="ECO:0007669"/>
    <property type="project" value="TreeGrafter"/>
</dbReference>
<dbReference type="InterPro" id="IPR043519">
    <property type="entry name" value="NT_sf"/>
</dbReference>
<dbReference type="InterPro" id="IPR054708">
    <property type="entry name" value="MTPAP-like_central"/>
</dbReference>
<name>A0A8J4F827_9CHLO</name>
<evidence type="ECO:0000313" key="3">
    <source>
        <dbReference type="EMBL" id="GIL63836.1"/>
    </source>
</evidence>
<feature type="region of interest" description="Disordered" evidence="1">
    <location>
        <begin position="941"/>
        <end position="993"/>
    </location>
</feature>
<feature type="domain" description="Poly(A) RNA polymerase mitochondrial-like central palm" evidence="2">
    <location>
        <begin position="59"/>
        <end position="205"/>
    </location>
</feature>
<feature type="region of interest" description="Disordered" evidence="1">
    <location>
        <begin position="1011"/>
        <end position="1168"/>
    </location>
</feature>
<proteinExistence type="predicted"/>
<feature type="compositionally biased region" description="Low complexity" evidence="1">
    <location>
        <begin position="1033"/>
        <end position="1051"/>
    </location>
</feature>
<dbReference type="EMBL" id="BNCO01000060">
    <property type="protein sequence ID" value="GIL63836.1"/>
    <property type="molecule type" value="Genomic_DNA"/>
</dbReference>
<feature type="compositionally biased region" description="Low complexity" evidence="1">
    <location>
        <begin position="1368"/>
        <end position="1382"/>
    </location>
</feature>
<feature type="compositionally biased region" description="Low complexity" evidence="1">
    <location>
        <begin position="1127"/>
        <end position="1157"/>
    </location>
</feature>
<evidence type="ECO:0000313" key="4">
    <source>
        <dbReference type="Proteomes" id="UP000747399"/>
    </source>
</evidence>
<keyword evidence="4" id="KW-1185">Reference proteome</keyword>
<dbReference type="PANTHER" id="PTHR12271">
    <property type="entry name" value="POLY A POLYMERASE CID PAP -RELATED"/>
    <property type="match status" value="1"/>
</dbReference>
<dbReference type="Gene3D" id="1.10.1410.10">
    <property type="match status" value="1"/>
</dbReference>
<accession>A0A8J4F827</accession>
<organism evidence="3 4">
    <name type="scientific">Volvox africanus</name>
    <dbReference type="NCBI Taxonomy" id="51714"/>
    <lineage>
        <taxon>Eukaryota</taxon>
        <taxon>Viridiplantae</taxon>
        <taxon>Chlorophyta</taxon>
        <taxon>core chlorophytes</taxon>
        <taxon>Chlorophyceae</taxon>
        <taxon>CS clade</taxon>
        <taxon>Chlamydomonadales</taxon>
        <taxon>Volvocaceae</taxon>
        <taxon>Volvox</taxon>
    </lineage>
</organism>
<feature type="region of interest" description="Disordered" evidence="1">
    <location>
        <begin position="529"/>
        <end position="570"/>
    </location>
</feature>